<dbReference type="PROSITE" id="PS01162">
    <property type="entry name" value="QOR_ZETA_CRYSTAL"/>
    <property type="match status" value="1"/>
</dbReference>
<dbReference type="Gene3D" id="3.90.180.10">
    <property type="entry name" value="Medium-chain alcohol dehydrogenases, catalytic domain"/>
    <property type="match status" value="1"/>
</dbReference>
<dbReference type="SMART" id="SM00829">
    <property type="entry name" value="PKS_ER"/>
    <property type="match status" value="1"/>
</dbReference>
<dbReference type="Proteomes" id="UP000769780">
    <property type="component" value="Unassembled WGS sequence"/>
</dbReference>
<dbReference type="CDD" id="cd08267">
    <property type="entry name" value="MDR1"/>
    <property type="match status" value="1"/>
</dbReference>
<dbReference type="Pfam" id="PF13602">
    <property type="entry name" value="ADH_zinc_N_2"/>
    <property type="match status" value="1"/>
</dbReference>
<gene>
    <name evidence="2" type="ORF">H0185_02390</name>
</gene>
<reference evidence="2 3" key="1">
    <citation type="submission" date="2020-07" db="EMBL/GenBank/DDBJ databases">
        <title>Fungal Genomes of the International Space Station.</title>
        <authorList>
            <person name="Seuylemezian A."/>
            <person name="Singh N.K."/>
            <person name="Wood J."/>
            <person name="Venkateswaran K."/>
        </authorList>
    </citation>
    <scope>NUCLEOTIDE SEQUENCE [LARGE SCALE GENOMIC DNA]</scope>
    <source>
        <strain evidence="2 3">PL-B2</strain>
    </source>
</reference>
<dbReference type="InterPro" id="IPR052733">
    <property type="entry name" value="Chloroplast_QOR"/>
</dbReference>
<feature type="domain" description="Enoyl reductase (ER)" evidence="1">
    <location>
        <begin position="10"/>
        <end position="321"/>
    </location>
</feature>
<evidence type="ECO:0000313" key="3">
    <source>
        <dbReference type="Proteomes" id="UP000769780"/>
    </source>
</evidence>
<organism evidence="2 3">
    <name type="scientific">Mesobacillus maritimus</name>
    <dbReference type="NCBI Taxonomy" id="1643336"/>
    <lineage>
        <taxon>Bacteria</taxon>
        <taxon>Bacillati</taxon>
        <taxon>Bacillota</taxon>
        <taxon>Bacilli</taxon>
        <taxon>Bacillales</taxon>
        <taxon>Bacillaceae</taxon>
        <taxon>Mesobacillus</taxon>
    </lineage>
</organism>
<dbReference type="Pfam" id="PF08240">
    <property type="entry name" value="ADH_N"/>
    <property type="match status" value="1"/>
</dbReference>
<comment type="caution">
    <text evidence="2">The sequence shown here is derived from an EMBL/GenBank/DDBJ whole genome shotgun (WGS) entry which is preliminary data.</text>
</comment>
<dbReference type="InterPro" id="IPR036291">
    <property type="entry name" value="NAD(P)-bd_dom_sf"/>
</dbReference>
<evidence type="ECO:0000313" key="2">
    <source>
        <dbReference type="EMBL" id="MBY0095670.1"/>
    </source>
</evidence>
<dbReference type="SUPFAM" id="SSF50129">
    <property type="entry name" value="GroES-like"/>
    <property type="match status" value="1"/>
</dbReference>
<proteinExistence type="predicted"/>
<dbReference type="InterPro" id="IPR020843">
    <property type="entry name" value="ER"/>
</dbReference>
<dbReference type="Gene3D" id="3.40.50.720">
    <property type="entry name" value="NAD(P)-binding Rossmann-like Domain"/>
    <property type="match status" value="1"/>
</dbReference>
<dbReference type="PANTHER" id="PTHR44013">
    <property type="entry name" value="ZINC-TYPE ALCOHOL DEHYDROGENASE-LIKE PROTEIN C16A3.02C"/>
    <property type="match status" value="1"/>
</dbReference>
<accession>A0ABS7K0H3</accession>
<dbReference type="InterPro" id="IPR011032">
    <property type="entry name" value="GroES-like_sf"/>
</dbReference>
<dbReference type="EMBL" id="JACWFH010000006">
    <property type="protein sequence ID" value="MBY0095670.1"/>
    <property type="molecule type" value="Genomic_DNA"/>
</dbReference>
<evidence type="ECO:0000259" key="1">
    <source>
        <dbReference type="SMART" id="SM00829"/>
    </source>
</evidence>
<keyword evidence="3" id="KW-1185">Reference proteome</keyword>
<dbReference type="SUPFAM" id="SSF51735">
    <property type="entry name" value="NAD(P)-binding Rossmann-fold domains"/>
    <property type="match status" value="1"/>
</dbReference>
<name>A0ABS7K0H3_9BACI</name>
<dbReference type="PANTHER" id="PTHR44013:SF1">
    <property type="entry name" value="ZINC-TYPE ALCOHOL DEHYDROGENASE-LIKE PROTEIN C16A3.02C"/>
    <property type="match status" value="1"/>
</dbReference>
<dbReference type="RefSeq" id="WP_221870864.1">
    <property type="nucleotide sequence ID" value="NZ_JACWFH010000006.1"/>
</dbReference>
<dbReference type="InterPro" id="IPR002364">
    <property type="entry name" value="Quin_OxRdtase/zeta-crystal_CS"/>
</dbReference>
<protein>
    <submittedName>
        <fullName evidence="2">NAD(P)-dependent alcohol dehydrogenase</fullName>
    </submittedName>
</protein>
<dbReference type="InterPro" id="IPR013154">
    <property type="entry name" value="ADH-like_N"/>
</dbReference>
<sequence>MKAIISNQYGSPETLDYLDVNKPILEDHQVLVKVHAVSVNYGNLVLLRGKPYLARLAFGVVKPKYKIPGGDIAGVVESVGKNVSQFQPGDEVYGDLSSSGWGGFAEYVAVPELAIAHKPTNLSFVEAAAVPMAAVTALQGLRDKGKVKAGQQVLIYGGSGGVGTFAVQIAKALGAEVTTVCSTSKVDIAKTIGADTVFDYTKEDFSQRKERYDVIIGANGYQPIATYKQALKEKGTFVHVGGSETQMYQVMLKGPWINLKEKKKMGNFLQKANQKDLVFMKELIEEGKVKPVIDRQYQGLGEIPEALNYFEGGHAAGKVVVSVVQS</sequence>